<dbReference type="EMBL" id="ML977335">
    <property type="protein sequence ID" value="KAF2111122.1"/>
    <property type="molecule type" value="Genomic_DNA"/>
</dbReference>
<name>A0A6A5YVG1_9PLEO</name>
<gene>
    <name evidence="1" type="ORF">BDV96DRAFT_650230</name>
</gene>
<dbReference type="Proteomes" id="UP000799770">
    <property type="component" value="Unassembled WGS sequence"/>
</dbReference>
<evidence type="ECO:0000313" key="1">
    <source>
        <dbReference type="EMBL" id="KAF2111122.1"/>
    </source>
</evidence>
<proteinExistence type="predicted"/>
<accession>A0A6A5YVG1</accession>
<sequence length="281" mass="32718">MRRFYPYTFVTDLLAVLRALDPNKHPPPETFPSRHQDTFTHTCTYLTHKYPLPTTANSAILFKVKDLDVWFRFMKASLNVMKLHYEDQFDKFRAKHRDVVEDIMTLASLVEYSAEPEPLAPRIVPIAPSTNVSTQGNTLEGCDAGAPLAIDLRFIDFSSMHHFYESIVHTLKDRKARSIKSRYRSVEWMTHLDLVQYNYPIYLLWVAACPEASDGMSFYNFQVVSEYIRNDVVRAVVTSAQVKQFMNEQKECMTRLTGRKIWNVEYLKAGERLKVIVHREP</sequence>
<organism evidence="1 2">
    <name type="scientific">Lophiotrema nucula</name>
    <dbReference type="NCBI Taxonomy" id="690887"/>
    <lineage>
        <taxon>Eukaryota</taxon>
        <taxon>Fungi</taxon>
        <taxon>Dikarya</taxon>
        <taxon>Ascomycota</taxon>
        <taxon>Pezizomycotina</taxon>
        <taxon>Dothideomycetes</taxon>
        <taxon>Pleosporomycetidae</taxon>
        <taxon>Pleosporales</taxon>
        <taxon>Lophiotremataceae</taxon>
        <taxon>Lophiotrema</taxon>
    </lineage>
</organism>
<protein>
    <submittedName>
        <fullName evidence="1">Uncharacterized protein</fullName>
    </submittedName>
</protein>
<dbReference type="AlphaFoldDB" id="A0A6A5YVG1"/>
<evidence type="ECO:0000313" key="2">
    <source>
        <dbReference type="Proteomes" id="UP000799770"/>
    </source>
</evidence>
<keyword evidence="2" id="KW-1185">Reference proteome</keyword>
<reference evidence="1" key="1">
    <citation type="journal article" date="2020" name="Stud. Mycol.">
        <title>101 Dothideomycetes genomes: a test case for predicting lifestyles and emergence of pathogens.</title>
        <authorList>
            <person name="Haridas S."/>
            <person name="Albert R."/>
            <person name="Binder M."/>
            <person name="Bloem J."/>
            <person name="Labutti K."/>
            <person name="Salamov A."/>
            <person name="Andreopoulos B."/>
            <person name="Baker S."/>
            <person name="Barry K."/>
            <person name="Bills G."/>
            <person name="Bluhm B."/>
            <person name="Cannon C."/>
            <person name="Castanera R."/>
            <person name="Culley D."/>
            <person name="Daum C."/>
            <person name="Ezra D."/>
            <person name="Gonzalez J."/>
            <person name="Henrissat B."/>
            <person name="Kuo A."/>
            <person name="Liang C."/>
            <person name="Lipzen A."/>
            <person name="Lutzoni F."/>
            <person name="Magnuson J."/>
            <person name="Mondo S."/>
            <person name="Nolan M."/>
            <person name="Ohm R."/>
            <person name="Pangilinan J."/>
            <person name="Park H.-J."/>
            <person name="Ramirez L."/>
            <person name="Alfaro M."/>
            <person name="Sun H."/>
            <person name="Tritt A."/>
            <person name="Yoshinaga Y."/>
            <person name="Zwiers L.-H."/>
            <person name="Turgeon B."/>
            <person name="Goodwin S."/>
            <person name="Spatafora J."/>
            <person name="Crous P."/>
            <person name="Grigoriev I."/>
        </authorList>
    </citation>
    <scope>NUCLEOTIDE SEQUENCE</scope>
    <source>
        <strain evidence="1">CBS 627.86</strain>
    </source>
</reference>